<dbReference type="InterPro" id="IPR001190">
    <property type="entry name" value="SRCR"/>
</dbReference>
<dbReference type="Gene3D" id="3.10.250.10">
    <property type="entry name" value="SRCR-like domain"/>
    <property type="match status" value="1"/>
</dbReference>
<dbReference type="PANTHER" id="PTHR19331">
    <property type="entry name" value="SCAVENGER RECEPTOR DOMAIN-CONTAINING"/>
    <property type="match status" value="1"/>
</dbReference>
<dbReference type="EMBL" id="JAIZAY010000019">
    <property type="protein sequence ID" value="KAJ8023241.1"/>
    <property type="molecule type" value="Genomic_DNA"/>
</dbReference>
<dbReference type="InterPro" id="IPR036772">
    <property type="entry name" value="SRCR-like_dom_sf"/>
</dbReference>
<evidence type="ECO:0000256" key="1">
    <source>
        <dbReference type="ARBA" id="ARBA00022729"/>
    </source>
</evidence>
<evidence type="ECO:0000313" key="8">
    <source>
        <dbReference type="Proteomes" id="UP001152320"/>
    </source>
</evidence>
<evidence type="ECO:0000313" key="7">
    <source>
        <dbReference type="EMBL" id="KAJ8023241.1"/>
    </source>
</evidence>
<name>A0A9Q1BD21_HOLLE</name>
<dbReference type="PRINTS" id="PR00258">
    <property type="entry name" value="SPERACTRCPTR"/>
</dbReference>
<reference evidence="7" key="1">
    <citation type="submission" date="2021-10" db="EMBL/GenBank/DDBJ databases">
        <title>Tropical sea cucumber genome reveals ecological adaptation and Cuvierian tubules defense mechanism.</title>
        <authorList>
            <person name="Chen T."/>
        </authorList>
    </citation>
    <scope>NUCLEOTIDE SEQUENCE</scope>
    <source>
        <strain evidence="7">Nanhai2018</strain>
        <tissue evidence="7">Muscle</tissue>
    </source>
</reference>
<dbReference type="PROSITE" id="PS50287">
    <property type="entry name" value="SRCR_2"/>
    <property type="match status" value="1"/>
</dbReference>
<dbReference type="Proteomes" id="UP001152320">
    <property type="component" value="Chromosome 19"/>
</dbReference>
<evidence type="ECO:0000256" key="4">
    <source>
        <dbReference type="ARBA" id="ARBA00023180"/>
    </source>
</evidence>
<gene>
    <name evidence="7" type="ORF">HOLleu_35601</name>
</gene>
<dbReference type="OrthoDB" id="536948at2759"/>
<dbReference type="AlphaFoldDB" id="A0A9Q1BD21"/>
<dbReference type="GO" id="GO:0016020">
    <property type="term" value="C:membrane"/>
    <property type="evidence" value="ECO:0007669"/>
    <property type="project" value="InterPro"/>
</dbReference>
<feature type="domain" description="SRCR" evidence="6">
    <location>
        <begin position="60"/>
        <end position="160"/>
    </location>
</feature>
<keyword evidence="1" id="KW-0732">Signal</keyword>
<accession>A0A9Q1BD21</accession>
<feature type="disulfide bond" evidence="5">
    <location>
        <begin position="130"/>
        <end position="140"/>
    </location>
</feature>
<keyword evidence="2" id="KW-0677">Repeat</keyword>
<keyword evidence="8" id="KW-1185">Reference proteome</keyword>
<protein>
    <submittedName>
        <fullName evidence="7">Antigen WC1.1</fullName>
    </submittedName>
</protein>
<sequence>MKEGLRSGYNCNRDGSDIVPTPLTISAVTADGRGAAYRGLFKPNTNSKLFVYTGDGLQGIRLVGGTYTPSGRVELLLNETWGTARLDAFWDLVDARVVCRQLGYETAISITENVLFGKFSGPVWMGDVQCTGKEKSISRCKHTSPKYYLSDFEDAGIVCGGNTFTCFKMEEEFKDFINCTLEKQSTQTHFQNKLRIRNVLNYR</sequence>
<evidence type="ECO:0000256" key="2">
    <source>
        <dbReference type="ARBA" id="ARBA00022737"/>
    </source>
</evidence>
<dbReference type="PANTHER" id="PTHR19331:SF465">
    <property type="entry name" value="EGG PEPTIDE SPERACT RECEPTOR"/>
    <property type="match status" value="1"/>
</dbReference>
<comment type="caution">
    <text evidence="5">Lacks conserved residue(s) required for the propagation of feature annotation.</text>
</comment>
<evidence type="ECO:0000256" key="5">
    <source>
        <dbReference type="PROSITE-ProRule" id="PRU00196"/>
    </source>
</evidence>
<evidence type="ECO:0000256" key="3">
    <source>
        <dbReference type="ARBA" id="ARBA00023157"/>
    </source>
</evidence>
<dbReference type="Pfam" id="PF00530">
    <property type="entry name" value="SRCR"/>
    <property type="match status" value="1"/>
</dbReference>
<comment type="caution">
    <text evidence="7">The sequence shown here is derived from an EMBL/GenBank/DDBJ whole genome shotgun (WGS) entry which is preliminary data.</text>
</comment>
<dbReference type="SMART" id="SM00202">
    <property type="entry name" value="SR"/>
    <property type="match status" value="1"/>
</dbReference>
<keyword evidence="4" id="KW-0325">Glycoprotein</keyword>
<dbReference type="SUPFAM" id="SSF56487">
    <property type="entry name" value="SRCR-like"/>
    <property type="match status" value="1"/>
</dbReference>
<organism evidence="7 8">
    <name type="scientific">Holothuria leucospilota</name>
    <name type="common">Black long sea cucumber</name>
    <name type="synonym">Mertensiothuria leucospilota</name>
    <dbReference type="NCBI Taxonomy" id="206669"/>
    <lineage>
        <taxon>Eukaryota</taxon>
        <taxon>Metazoa</taxon>
        <taxon>Echinodermata</taxon>
        <taxon>Eleutherozoa</taxon>
        <taxon>Echinozoa</taxon>
        <taxon>Holothuroidea</taxon>
        <taxon>Aspidochirotacea</taxon>
        <taxon>Aspidochirotida</taxon>
        <taxon>Holothuriidae</taxon>
        <taxon>Holothuria</taxon>
    </lineage>
</organism>
<evidence type="ECO:0000259" key="6">
    <source>
        <dbReference type="PROSITE" id="PS50287"/>
    </source>
</evidence>
<proteinExistence type="predicted"/>
<dbReference type="FunFam" id="3.10.250.10:FF:000001">
    <property type="entry name" value="Lysyl oxidase 4 isoform X1"/>
    <property type="match status" value="1"/>
</dbReference>
<keyword evidence="3 5" id="KW-1015">Disulfide bond</keyword>